<feature type="region of interest" description="Disordered" evidence="1">
    <location>
        <begin position="1"/>
        <end position="41"/>
    </location>
</feature>
<dbReference type="EMBL" id="MG198777">
    <property type="protein sequence ID" value="ATW58553.1"/>
    <property type="molecule type" value="Genomic_DNA"/>
</dbReference>
<reference evidence="2 3" key="1">
    <citation type="submission" date="2017-10" db="EMBL/GenBank/DDBJ databases">
        <authorList>
            <person name="Monti D.L."/>
            <person name="McPhail C.W."/>
            <person name="Foksinska A.M."/>
            <person name="Opsteen S.A."/>
            <person name="Casey K.N."/>
            <person name="Ali S.Y."/>
            <person name="Nguyen D.C."/>
            <person name="Vale K."/>
            <person name="Baghaei N."/>
            <person name="Pratt M.C."/>
            <person name="Page E.F."/>
            <person name="Gosain A.J."/>
            <person name="Castillo S.J."/>
            <person name="Mallepalli N.R."/>
            <person name="Thompson A.L."/>
            <person name="Presedo N.A."/>
            <person name="Murrell A.C."/>
            <person name="Sahawneh K.J."/>
            <person name="Saleeby D.P."/>
            <person name="Stoner T.H."/>
            <person name="Garlena R.A."/>
            <person name="Russell D.A."/>
            <person name="Pope W.H."/>
            <person name="Jacobs-Sera D."/>
            <person name="Hatfull G.F."/>
        </authorList>
    </citation>
    <scope>NUCLEOTIDE SEQUENCE [LARGE SCALE GENOMIC DNA]</scope>
</reference>
<evidence type="ECO:0000313" key="2">
    <source>
        <dbReference type="EMBL" id="ATW58553.1"/>
    </source>
</evidence>
<dbReference type="Proteomes" id="UP000240661">
    <property type="component" value="Segment"/>
</dbReference>
<protein>
    <submittedName>
        <fullName evidence="2">Uncharacterized protein</fullName>
    </submittedName>
</protein>
<organism evidence="2 3">
    <name type="scientific">Corynebacterium phage Darwin</name>
    <dbReference type="NCBI Taxonomy" id="2047869"/>
    <lineage>
        <taxon>Viruses</taxon>
        <taxon>Duplodnaviria</taxon>
        <taxon>Heunggongvirae</taxon>
        <taxon>Uroviricota</taxon>
        <taxon>Caudoviricetes</taxon>
        <taxon>Zierdtviridae</taxon>
        <taxon>Toshachvirinae</taxon>
        <taxon>Ceetrepovirus</taxon>
        <taxon>Ceetrepovirus darwin</taxon>
        <taxon>Corynebacterium virus Darwin</taxon>
    </lineage>
</organism>
<name>A0A2H4P8J7_9CAUD</name>
<proteinExistence type="predicted"/>
<sequence>MSDDPGGTQIIETDAGTEGDVSSLPEETTTVFPEPEGPLNA</sequence>
<gene>
    <name evidence="2" type="ORF">SEA_DARWIN_27</name>
</gene>
<keyword evidence="3" id="KW-1185">Reference proteome</keyword>
<evidence type="ECO:0000313" key="3">
    <source>
        <dbReference type="Proteomes" id="UP000240661"/>
    </source>
</evidence>
<accession>A0A2H4P8J7</accession>
<feature type="compositionally biased region" description="Low complexity" evidence="1">
    <location>
        <begin position="25"/>
        <end position="41"/>
    </location>
</feature>
<evidence type="ECO:0000256" key="1">
    <source>
        <dbReference type="SAM" id="MobiDB-lite"/>
    </source>
</evidence>